<dbReference type="InterPro" id="IPR013784">
    <property type="entry name" value="Carb-bd-like_fold"/>
</dbReference>
<evidence type="ECO:0000259" key="2">
    <source>
        <dbReference type="Pfam" id="PF18962"/>
    </source>
</evidence>
<protein>
    <submittedName>
        <fullName evidence="3">Carboxypeptidase regulatory-like domain-containing protein</fullName>
    </submittedName>
</protein>
<keyword evidence="3" id="KW-0378">Hydrolase</keyword>
<sequence>MAESELVLADHAGKTCIVGIETGAANGGKWVCQIDNMSIGTKPQAGIAVDVLQGETKPTVGVEYAYSVSVANTGAEPQDSYVVNLMQNGKTEALASIEGESLASGDYETYVFEWVPSEAGEASLYAEVVSENDEEEADNRTADLQVEVLEEGSYAIAVGDGGVLAYAPVNMWNRESASQTLYFPHEIGANTGTIEAIMYRTQFDYPTVMDAPTVRIFIGETDKESFEDKQWVNVSGLTEVYNGKLKSAGGGAEWKVDLETPYEYQGGNLVVYAVMGDWSSGVMSNNFLNTNYPGSSRTLSIATDQVPAITPENLNPYGWNVTLSDMAPDITFFMRFEDAGSVSGTVSDTTKDDVVENVKVAVQGSDLYAMSDAQGRYSLPYLKAGNYTLTASKFAYKDTTFHVTVPTGQALVADLVLTPEKTLVLSGYVRRADDGNPIEGASVSLDGISTYTASTDADGHYEMEGIYLDEQWTFRVTSPGFIAYDTMFAMGDDMMLDVALDESPLPVQLLDARIVDSNAHVAWCRPDSIAWNDFRYDSDVRMGQLGLTDSLPKALMGTVYRNPAELYEVQWFNSTDGSLTPPEQADVYILALDSTGMPSGEVLYSDMGVENMANVWNTHVLSHPVKAPHGFMVAIGNAYGFCGLGIAVGTDDYPFVENANFYTRDYTTGPYISLEDSRYQLNFMIRASGIELASSGQEAQAGSAGSPDYEVYRFGEGQEEAAWTLLGTTRQTSYVDSAWSDLASGVYYYAVKAAYSRLTSVPSISEAMPKDMYVKVSVDLRANDGAAVEGALLALTNWDGLPAHAYSLTAGESSAEFPSVWKGIYGLSVELDGYKTFRIDSLAVYADTLLSIELEEALDAPVNLRIAATDDPAAKDFSWNNETEVVFIDDVETYEDFIIEGIGNYTLVDGDGAPTWVMAFSESGAYDYPHNGYTGSFQVLNPYAAVPVMTDLVMPHSGQKVLACADANASYGPGNNDDWLILTKLSISENMVFRFYAKGVGNAAMYGYERMNVGVSLTGSVDDFTFFNGDKYIEVPDTAWTEYSFDLSDFEGEDIYLAINCVSANSFMLVLDDLYVGTATESKVEAKNVAKSITEYVVYLDEEEIGRTKEVSYRFEDLSEGSHMAGVKAVYTTGESEIVSKEFEVDLPHKVIFSVVDADNQPVEGALIVFAGDTLDGYVAENVFDGTYSYVVSKEGYAEKNGTVTMADADVSVIVSLAGVGNEAFDESDVRLYPNPFADWIFVENADAVKKISLMDVNGRVVMELVSPQASIPVSSLKSGIYMMLLETEAGETVSRKMIKR</sequence>
<proteinExistence type="predicted"/>
<dbReference type="InterPro" id="IPR013783">
    <property type="entry name" value="Ig-like_fold"/>
</dbReference>
<dbReference type="InterPro" id="IPR008969">
    <property type="entry name" value="CarboxyPept-like_regulatory"/>
</dbReference>
<dbReference type="Gene3D" id="2.60.120.200">
    <property type="match status" value="1"/>
</dbReference>
<dbReference type="Pfam" id="PF18962">
    <property type="entry name" value="Por_Secre_tail"/>
    <property type="match status" value="1"/>
</dbReference>
<comment type="caution">
    <text evidence="3">The sequence shown here is derived from an EMBL/GenBank/DDBJ whole genome shotgun (WGS) entry which is preliminary data.</text>
</comment>
<feature type="domain" description="CARDB" evidence="1">
    <location>
        <begin position="52"/>
        <end position="138"/>
    </location>
</feature>
<accession>A0A9D9DRV9</accession>
<dbReference type="GO" id="GO:0030246">
    <property type="term" value="F:carbohydrate binding"/>
    <property type="evidence" value="ECO:0007669"/>
    <property type="project" value="InterPro"/>
</dbReference>
<dbReference type="Pfam" id="PF07705">
    <property type="entry name" value="CARDB"/>
    <property type="match status" value="1"/>
</dbReference>
<dbReference type="Proteomes" id="UP000823612">
    <property type="component" value="Unassembled WGS sequence"/>
</dbReference>
<dbReference type="NCBIfam" id="TIGR04183">
    <property type="entry name" value="Por_Secre_tail"/>
    <property type="match status" value="1"/>
</dbReference>
<reference evidence="3" key="1">
    <citation type="submission" date="2020-10" db="EMBL/GenBank/DDBJ databases">
        <authorList>
            <person name="Gilroy R."/>
        </authorList>
    </citation>
    <scope>NUCLEOTIDE SEQUENCE</scope>
    <source>
        <strain evidence="3">2889</strain>
    </source>
</reference>
<reference evidence="3" key="2">
    <citation type="journal article" date="2021" name="PeerJ">
        <title>Extensive microbial diversity within the chicken gut microbiome revealed by metagenomics and culture.</title>
        <authorList>
            <person name="Gilroy R."/>
            <person name="Ravi A."/>
            <person name="Getino M."/>
            <person name="Pursley I."/>
            <person name="Horton D.L."/>
            <person name="Alikhan N.F."/>
            <person name="Baker D."/>
            <person name="Gharbi K."/>
            <person name="Hall N."/>
            <person name="Watson M."/>
            <person name="Adriaenssens E.M."/>
            <person name="Foster-Nyarko E."/>
            <person name="Jarju S."/>
            <person name="Secka A."/>
            <person name="Antonio M."/>
            <person name="Oren A."/>
            <person name="Chaudhuri R.R."/>
            <person name="La Ragione R."/>
            <person name="Hildebrand F."/>
            <person name="Pallen M.J."/>
        </authorList>
    </citation>
    <scope>NUCLEOTIDE SEQUENCE</scope>
    <source>
        <strain evidence="3">2889</strain>
    </source>
</reference>
<dbReference type="SUPFAM" id="SSF49464">
    <property type="entry name" value="Carboxypeptidase regulatory domain-like"/>
    <property type="match status" value="1"/>
</dbReference>
<keyword evidence="3" id="KW-0121">Carboxypeptidase</keyword>
<name>A0A9D9DRV9_9BACT</name>
<dbReference type="SUPFAM" id="SSF49452">
    <property type="entry name" value="Starch-binding domain-like"/>
    <property type="match status" value="1"/>
</dbReference>
<organism evidence="3 4">
    <name type="scientific">Candidatus Pullibacteroides excrementavium</name>
    <dbReference type="NCBI Taxonomy" id="2840905"/>
    <lineage>
        <taxon>Bacteria</taxon>
        <taxon>Pseudomonadati</taxon>
        <taxon>Bacteroidota</taxon>
        <taxon>Bacteroidia</taxon>
        <taxon>Bacteroidales</taxon>
        <taxon>Candidatus Pullibacteroides</taxon>
    </lineage>
</organism>
<dbReference type="EMBL" id="JADIMZ010000052">
    <property type="protein sequence ID" value="MBO8432378.1"/>
    <property type="molecule type" value="Genomic_DNA"/>
</dbReference>
<dbReference type="GO" id="GO:0004180">
    <property type="term" value="F:carboxypeptidase activity"/>
    <property type="evidence" value="ECO:0007669"/>
    <property type="project" value="UniProtKB-KW"/>
</dbReference>
<evidence type="ECO:0000313" key="3">
    <source>
        <dbReference type="EMBL" id="MBO8432378.1"/>
    </source>
</evidence>
<evidence type="ECO:0000313" key="4">
    <source>
        <dbReference type="Proteomes" id="UP000823612"/>
    </source>
</evidence>
<evidence type="ECO:0000259" key="1">
    <source>
        <dbReference type="Pfam" id="PF07705"/>
    </source>
</evidence>
<dbReference type="NCBIfam" id="NF038128">
    <property type="entry name" value="choice_anch_J"/>
    <property type="match status" value="1"/>
</dbReference>
<dbReference type="Pfam" id="PF13620">
    <property type="entry name" value="CarboxypepD_reg"/>
    <property type="match status" value="2"/>
</dbReference>
<gene>
    <name evidence="3" type="ORF">IAB08_03675</name>
</gene>
<dbReference type="InterPro" id="IPR011635">
    <property type="entry name" value="CARDB"/>
</dbReference>
<feature type="domain" description="Secretion system C-terminal sorting" evidence="2">
    <location>
        <begin position="1232"/>
        <end position="1299"/>
    </location>
</feature>
<keyword evidence="3" id="KW-0645">Protease</keyword>
<dbReference type="InterPro" id="IPR026444">
    <property type="entry name" value="Secre_tail"/>
</dbReference>
<dbReference type="Gene3D" id="2.60.40.1120">
    <property type="entry name" value="Carboxypeptidase-like, regulatory domain"/>
    <property type="match status" value="2"/>
</dbReference>
<dbReference type="Gene3D" id="2.60.40.10">
    <property type="entry name" value="Immunoglobulins"/>
    <property type="match status" value="1"/>
</dbReference>